<accession>A0A8J4X7H9</accession>
<sequence>MFLKAIHHSDSSTAEQEYTRENLGAGEPAEEHLTLAVSSAWGLLMERKKVTTSFISSGEIITDSILPLLPKMFPQRQALKLITPTRRLGDWETDCVCLEPALDLTPS</sequence>
<dbReference type="AlphaFoldDB" id="A0A8J4X7H9"/>
<gene>
    <name evidence="2" type="ORF">DAT39_005684</name>
</gene>
<name>A0A8J4X7H9_CLAMG</name>
<reference evidence="2" key="1">
    <citation type="submission" date="2020-07" db="EMBL/GenBank/DDBJ databases">
        <title>Clarias magur genome sequencing, assembly and annotation.</title>
        <authorList>
            <person name="Kushwaha B."/>
            <person name="Kumar R."/>
            <person name="Das P."/>
            <person name="Joshi C.G."/>
            <person name="Kumar D."/>
            <person name="Nagpure N.S."/>
            <person name="Pandey M."/>
            <person name="Agarwal S."/>
            <person name="Srivastava S."/>
            <person name="Singh M."/>
            <person name="Sahoo L."/>
            <person name="Jayasankar P."/>
            <person name="Meher P.K."/>
            <person name="Koringa P.G."/>
            <person name="Iquebal M.A."/>
            <person name="Das S.P."/>
            <person name="Bit A."/>
            <person name="Patnaik S."/>
            <person name="Patel N."/>
            <person name="Shah T.M."/>
            <person name="Hinsu A."/>
            <person name="Jena J.K."/>
        </authorList>
    </citation>
    <scope>NUCLEOTIDE SEQUENCE</scope>
    <source>
        <strain evidence="2">CIFAMagur01</strain>
        <tissue evidence="2">Testis</tissue>
    </source>
</reference>
<organism evidence="2 3">
    <name type="scientific">Clarias magur</name>
    <name type="common">Asian catfish</name>
    <name type="synonym">Macropteronotus magur</name>
    <dbReference type="NCBI Taxonomy" id="1594786"/>
    <lineage>
        <taxon>Eukaryota</taxon>
        <taxon>Metazoa</taxon>
        <taxon>Chordata</taxon>
        <taxon>Craniata</taxon>
        <taxon>Vertebrata</taxon>
        <taxon>Euteleostomi</taxon>
        <taxon>Actinopterygii</taxon>
        <taxon>Neopterygii</taxon>
        <taxon>Teleostei</taxon>
        <taxon>Ostariophysi</taxon>
        <taxon>Siluriformes</taxon>
        <taxon>Clariidae</taxon>
        <taxon>Clarias</taxon>
    </lineage>
</organism>
<keyword evidence="3" id="KW-1185">Reference proteome</keyword>
<dbReference type="EMBL" id="QNUK01000055">
    <property type="protein sequence ID" value="KAF5904546.1"/>
    <property type="molecule type" value="Genomic_DNA"/>
</dbReference>
<dbReference type="Proteomes" id="UP000727407">
    <property type="component" value="Unassembled WGS sequence"/>
</dbReference>
<evidence type="ECO:0000313" key="2">
    <source>
        <dbReference type="EMBL" id="KAF5904546.1"/>
    </source>
</evidence>
<proteinExistence type="predicted"/>
<evidence type="ECO:0000256" key="1">
    <source>
        <dbReference type="SAM" id="MobiDB-lite"/>
    </source>
</evidence>
<evidence type="ECO:0000313" key="3">
    <source>
        <dbReference type="Proteomes" id="UP000727407"/>
    </source>
</evidence>
<feature type="region of interest" description="Disordered" evidence="1">
    <location>
        <begin position="1"/>
        <end position="25"/>
    </location>
</feature>
<protein>
    <submittedName>
        <fullName evidence="2">Uncharacterized protein</fullName>
    </submittedName>
</protein>
<comment type="caution">
    <text evidence="2">The sequence shown here is derived from an EMBL/GenBank/DDBJ whole genome shotgun (WGS) entry which is preliminary data.</text>
</comment>